<dbReference type="PROSITE" id="PS00675">
    <property type="entry name" value="SIGMA54_INTERACT_1"/>
    <property type="match status" value="1"/>
</dbReference>
<evidence type="ECO:0000256" key="1">
    <source>
        <dbReference type="ARBA" id="ARBA00022741"/>
    </source>
</evidence>
<dbReference type="GO" id="GO:0000160">
    <property type="term" value="P:phosphorelay signal transduction system"/>
    <property type="evidence" value="ECO:0007669"/>
    <property type="project" value="InterPro"/>
</dbReference>
<dbReference type="GO" id="GO:0005524">
    <property type="term" value="F:ATP binding"/>
    <property type="evidence" value="ECO:0007669"/>
    <property type="project" value="UniProtKB-KW"/>
</dbReference>
<keyword evidence="4" id="KW-0238">DNA-binding</keyword>
<accession>A0A194AJJ8</accession>
<feature type="domain" description="Response regulatory" evidence="8">
    <location>
        <begin position="3"/>
        <end position="117"/>
    </location>
</feature>
<evidence type="ECO:0000256" key="6">
    <source>
        <dbReference type="PROSITE-ProRule" id="PRU00169"/>
    </source>
</evidence>
<keyword evidence="3" id="KW-0805">Transcription regulation</keyword>
<dbReference type="InterPro" id="IPR027417">
    <property type="entry name" value="P-loop_NTPase"/>
</dbReference>
<dbReference type="SMART" id="SM00448">
    <property type="entry name" value="REC"/>
    <property type="match status" value="1"/>
</dbReference>
<comment type="caution">
    <text evidence="9">The sequence shown here is derived from an EMBL/GenBank/DDBJ whole genome shotgun (WGS) entry which is preliminary data.</text>
</comment>
<dbReference type="Gene3D" id="1.10.8.60">
    <property type="match status" value="1"/>
</dbReference>
<feature type="domain" description="Sigma-54 factor interaction" evidence="7">
    <location>
        <begin position="137"/>
        <end position="361"/>
    </location>
</feature>
<dbReference type="STRING" id="1592317.DPF_1633"/>
<dbReference type="SMART" id="SM00382">
    <property type="entry name" value="AAA"/>
    <property type="match status" value="1"/>
</dbReference>
<evidence type="ECO:0000256" key="2">
    <source>
        <dbReference type="ARBA" id="ARBA00022840"/>
    </source>
</evidence>
<dbReference type="InterPro" id="IPR003593">
    <property type="entry name" value="AAA+_ATPase"/>
</dbReference>
<evidence type="ECO:0000259" key="8">
    <source>
        <dbReference type="PROSITE" id="PS50110"/>
    </source>
</evidence>
<dbReference type="Gene3D" id="3.40.50.2300">
    <property type="match status" value="1"/>
</dbReference>
<dbReference type="InterPro" id="IPR058031">
    <property type="entry name" value="AAA_lid_NorR"/>
</dbReference>
<dbReference type="PROSITE" id="PS50045">
    <property type="entry name" value="SIGMA54_INTERACT_4"/>
    <property type="match status" value="1"/>
</dbReference>
<protein>
    <submittedName>
        <fullName evidence="9">Fis family transcriptional regulator</fullName>
    </submittedName>
</protein>
<dbReference type="InterPro" id="IPR011006">
    <property type="entry name" value="CheY-like_superfamily"/>
</dbReference>
<dbReference type="Pfam" id="PF00072">
    <property type="entry name" value="Response_reg"/>
    <property type="match status" value="1"/>
</dbReference>
<dbReference type="InterPro" id="IPR025943">
    <property type="entry name" value="Sigma_54_int_dom_ATP-bd_2"/>
</dbReference>
<feature type="modified residue" description="4-aspartylphosphate" evidence="6">
    <location>
        <position position="52"/>
    </location>
</feature>
<dbReference type="PROSITE" id="PS00688">
    <property type="entry name" value="SIGMA54_INTERACT_3"/>
    <property type="match status" value="1"/>
</dbReference>
<dbReference type="PROSITE" id="PS50110">
    <property type="entry name" value="RESPONSE_REGULATORY"/>
    <property type="match status" value="1"/>
</dbReference>
<dbReference type="AlphaFoldDB" id="A0A194AJJ8"/>
<keyword evidence="2" id="KW-0067">ATP-binding</keyword>
<dbReference type="PANTHER" id="PTHR32071:SF113">
    <property type="entry name" value="ALGINATE BIOSYNTHESIS TRANSCRIPTIONAL REGULATORY PROTEIN ALGB"/>
    <property type="match status" value="1"/>
</dbReference>
<gene>
    <name evidence="9" type="ORF">DPF_1633</name>
</gene>
<dbReference type="Pfam" id="PF25601">
    <property type="entry name" value="AAA_lid_14"/>
    <property type="match status" value="1"/>
</dbReference>
<dbReference type="InterPro" id="IPR009057">
    <property type="entry name" value="Homeodomain-like_sf"/>
</dbReference>
<dbReference type="PANTHER" id="PTHR32071">
    <property type="entry name" value="TRANSCRIPTIONAL REGULATORY PROTEIN"/>
    <property type="match status" value="1"/>
</dbReference>
<proteinExistence type="predicted"/>
<keyword evidence="5" id="KW-0804">Transcription</keyword>
<dbReference type="SUPFAM" id="SSF52540">
    <property type="entry name" value="P-loop containing nucleoside triphosphate hydrolases"/>
    <property type="match status" value="1"/>
</dbReference>
<dbReference type="PROSITE" id="PS00676">
    <property type="entry name" value="SIGMA54_INTERACT_2"/>
    <property type="match status" value="1"/>
</dbReference>
<evidence type="ECO:0000256" key="4">
    <source>
        <dbReference type="ARBA" id="ARBA00023125"/>
    </source>
</evidence>
<dbReference type="InterPro" id="IPR001789">
    <property type="entry name" value="Sig_transdc_resp-reg_receiver"/>
</dbReference>
<dbReference type="SUPFAM" id="SSF52172">
    <property type="entry name" value="CheY-like"/>
    <property type="match status" value="1"/>
</dbReference>
<name>A0A194AJJ8_9BACT</name>
<dbReference type="CDD" id="cd00009">
    <property type="entry name" value="AAA"/>
    <property type="match status" value="1"/>
</dbReference>
<dbReference type="Pfam" id="PF00158">
    <property type="entry name" value="Sigma54_activat"/>
    <property type="match status" value="1"/>
</dbReference>
<dbReference type="EMBL" id="BDFE01000016">
    <property type="protein sequence ID" value="GAU08914.1"/>
    <property type="molecule type" value="Genomic_DNA"/>
</dbReference>
<evidence type="ECO:0000256" key="5">
    <source>
        <dbReference type="ARBA" id="ARBA00023163"/>
    </source>
</evidence>
<sequence>MPRLLIVDDDPEFLNALGRVLTHMGQRHVGTRSLAEGIKEVFAHPYDLVLLDVILPDGNGLEAIRHFQMAPSSPEVVIITEYGDGDGAELALRNGAWDYIEKPIAMTTLRTILKRSLEYRNKKKEFLSHKTVRRDKIIGTSRQLIASLEQLARAARSKGNVLITGETGTGKELFARAIHDNSDRRDGRMVVVDCTNLPRELRESLLFGHVKGAFTGAHESKIGLFKNADGGTIFLDEVAELASPLQKSMLRVLQEGRFRPVGANVEVSSSFRVIAATNQNLRKMVEDGVFRKDLYYRLNAHNLHLHPLRERKEDIPVLTRHYMEEICNEYGIALKSVSRELMRVLCRYTWPGNVRELVNTVYACIDNALNEKIIYPHHLPLDIRVAVAKSSFSGNGGHSPLEKELDVTDPQIYIPELEPENLPTLKEVRNKTISTLEVSYLSALARVSCGNVSKACSISGLSRARLYELFKKHDLNIRHGRAFT</sequence>
<dbReference type="GO" id="GO:0006355">
    <property type="term" value="P:regulation of DNA-templated transcription"/>
    <property type="evidence" value="ECO:0007669"/>
    <property type="project" value="InterPro"/>
</dbReference>
<evidence type="ECO:0000259" key="7">
    <source>
        <dbReference type="PROSITE" id="PS50045"/>
    </source>
</evidence>
<evidence type="ECO:0000313" key="10">
    <source>
        <dbReference type="Proteomes" id="UP000095200"/>
    </source>
</evidence>
<dbReference type="RefSeq" id="WP_069858932.1">
    <property type="nucleotide sequence ID" value="NZ_BDFE01000016.1"/>
</dbReference>
<dbReference type="InterPro" id="IPR025944">
    <property type="entry name" value="Sigma_54_int_dom_CS"/>
</dbReference>
<organism evidence="9 10">
    <name type="scientific">Desulfoplanes formicivorans</name>
    <dbReference type="NCBI Taxonomy" id="1592317"/>
    <lineage>
        <taxon>Bacteria</taxon>
        <taxon>Pseudomonadati</taxon>
        <taxon>Thermodesulfobacteriota</taxon>
        <taxon>Desulfovibrionia</taxon>
        <taxon>Desulfovibrionales</taxon>
        <taxon>Desulfoplanaceae</taxon>
        <taxon>Desulfoplanes</taxon>
    </lineage>
</organism>
<dbReference type="SUPFAM" id="SSF46689">
    <property type="entry name" value="Homeodomain-like"/>
    <property type="match status" value="1"/>
</dbReference>
<keyword evidence="1" id="KW-0547">Nucleotide-binding</keyword>
<dbReference type="GO" id="GO:0003677">
    <property type="term" value="F:DNA binding"/>
    <property type="evidence" value="ECO:0007669"/>
    <property type="project" value="UniProtKB-KW"/>
</dbReference>
<dbReference type="InterPro" id="IPR002078">
    <property type="entry name" value="Sigma_54_int"/>
</dbReference>
<dbReference type="OrthoDB" id="9763792at2"/>
<dbReference type="CDD" id="cd00156">
    <property type="entry name" value="REC"/>
    <property type="match status" value="1"/>
</dbReference>
<dbReference type="Proteomes" id="UP000095200">
    <property type="component" value="Unassembled WGS sequence"/>
</dbReference>
<reference evidence="10" key="1">
    <citation type="submission" date="2016-06" db="EMBL/GenBank/DDBJ databases">
        <title>Draft genome sequence of Desulfoplanes formicivorans strain Pf12B.</title>
        <authorList>
            <person name="Watanabe M."/>
            <person name="Kojima H."/>
            <person name="Fukui M."/>
        </authorList>
    </citation>
    <scope>NUCLEOTIDE SEQUENCE [LARGE SCALE GENOMIC DNA]</scope>
    <source>
        <strain evidence="10">Pf12B</strain>
    </source>
</reference>
<dbReference type="FunFam" id="3.40.50.300:FF:000006">
    <property type="entry name" value="DNA-binding transcriptional regulator NtrC"/>
    <property type="match status" value="1"/>
</dbReference>
<evidence type="ECO:0000256" key="3">
    <source>
        <dbReference type="ARBA" id="ARBA00023015"/>
    </source>
</evidence>
<dbReference type="Gene3D" id="3.40.50.300">
    <property type="entry name" value="P-loop containing nucleotide triphosphate hydrolases"/>
    <property type="match status" value="1"/>
</dbReference>
<evidence type="ECO:0000313" key="9">
    <source>
        <dbReference type="EMBL" id="GAU08914.1"/>
    </source>
</evidence>
<keyword evidence="10" id="KW-1185">Reference proteome</keyword>
<keyword evidence="6" id="KW-0597">Phosphoprotein</keyword>
<dbReference type="InterPro" id="IPR025662">
    <property type="entry name" value="Sigma_54_int_dom_ATP-bd_1"/>
</dbReference>